<dbReference type="NCBIfam" id="NF037959">
    <property type="entry name" value="MFS_SpdSyn"/>
    <property type="match status" value="1"/>
</dbReference>
<comment type="function">
    <text evidence="4">Catalyzes the irreversible transfer of a propylamine group from the amino donor S-adenosylmethioninamine (decarboxy-AdoMet) to putrescine (1,4-diaminobutane) to yield spermidine.</text>
</comment>
<feature type="transmembrane region" description="Helical" evidence="4">
    <location>
        <begin position="72"/>
        <end position="93"/>
    </location>
</feature>
<dbReference type="PROSITE" id="PS01330">
    <property type="entry name" value="PABS_1"/>
    <property type="match status" value="1"/>
</dbReference>
<dbReference type="HAMAP" id="MF_00198">
    <property type="entry name" value="Spermidine_synth"/>
    <property type="match status" value="1"/>
</dbReference>
<dbReference type="PANTHER" id="PTHR43317:SF1">
    <property type="entry name" value="THERMOSPERMINE SYNTHASE ACAULIS5"/>
    <property type="match status" value="1"/>
</dbReference>
<accession>A0A2N1PVB9</accession>
<feature type="binding site" evidence="4">
    <location>
        <begin position="379"/>
        <end position="380"/>
    </location>
    <ligand>
        <name>S-methyl-5'-thioadenosine</name>
        <dbReference type="ChEBI" id="CHEBI:17509"/>
    </ligand>
</feature>
<dbReference type="CDD" id="cd02440">
    <property type="entry name" value="AdoMet_MTases"/>
    <property type="match status" value="1"/>
</dbReference>
<feature type="transmembrane region" description="Helical" evidence="4">
    <location>
        <begin position="35"/>
        <end position="60"/>
    </location>
</feature>
<keyword evidence="2 4" id="KW-0808">Transferase</keyword>
<keyword evidence="4" id="KW-1003">Cell membrane</keyword>
<dbReference type="InterPro" id="IPR030373">
    <property type="entry name" value="PABS_CS"/>
</dbReference>
<evidence type="ECO:0000256" key="4">
    <source>
        <dbReference type="HAMAP-Rule" id="MF_00198"/>
    </source>
</evidence>
<comment type="subunit">
    <text evidence="4">Homodimer or homotetramer.</text>
</comment>
<comment type="pathway">
    <text evidence="4">Amine and polyamine biosynthesis; spermidine biosynthesis; spermidine from putrescine: step 1/1.</text>
</comment>
<evidence type="ECO:0000259" key="6">
    <source>
        <dbReference type="PROSITE" id="PS51006"/>
    </source>
</evidence>
<evidence type="ECO:0000256" key="1">
    <source>
        <dbReference type="ARBA" id="ARBA00007867"/>
    </source>
</evidence>
<comment type="subcellular location">
    <subcellularLocation>
        <location evidence="4">Cell membrane</location>
        <topology evidence="4">Multi-pass membrane protein</topology>
    </subcellularLocation>
</comment>
<feature type="transmembrane region" description="Helical" evidence="4">
    <location>
        <begin position="196"/>
        <end position="218"/>
    </location>
</feature>
<evidence type="ECO:0000313" key="8">
    <source>
        <dbReference type="Proteomes" id="UP000233256"/>
    </source>
</evidence>
<dbReference type="NCBIfam" id="NF002956">
    <property type="entry name" value="PRK03612.1"/>
    <property type="match status" value="1"/>
</dbReference>
<comment type="catalytic activity">
    <reaction evidence="4">
        <text>S-adenosyl 3-(methylsulfanyl)propylamine + putrescine = S-methyl-5'-thioadenosine + spermidine + H(+)</text>
        <dbReference type="Rhea" id="RHEA:12721"/>
        <dbReference type="ChEBI" id="CHEBI:15378"/>
        <dbReference type="ChEBI" id="CHEBI:17509"/>
        <dbReference type="ChEBI" id="CHEBI:57443"/>
        <dbReference type="ChEBI" id="CHEBI:57834"/>
        <dbReference type="ChEBI" id="CHEBI:326268"/>
        <dbReference type="EC" id="2.5.1.16"/>
    </reaction>
</comment>
<dbReference type="EMBL" id="PGXC01000001">
    <property type="protein sequence ID" value="PKK92289.1"/>
    <property type="molecule type" value="Genomic_DNA"/>
</dbReference>
<dbReference type="SUPFAM" id="SSF53335">
    <property type="entry name" value="S-adenosyl-L-methionine-dependent methyltransferases"/>
    <property type="match status" value="1"/>
</dbReference>
<proteinExistence type="inferred from homology"/>
<dbReference type="PROSITE" id="PS51006">
    <property type="entry name" value="PABS_2"/>
    <property type="match status" value="1"/>
</dbReference>
<dbReference type="AlphaFoldDB" id="A0A2N1PVB9"/>
<dbReference type="GO" id="GO:0005886">
    <property type="term" value="C:plasma membrane"/>
    <property type="evidence" value="ECO:0007669"/>
    <property type="project" value="UniProtKB-SubCell"/>
</dbReference>
<keyword evidence="3 4" id="KW-0620">Polyamine biosynthesis</keyword>
<dbReference type="GO" id="GO:0008295">
    <property type="term" value="P:spermidine biosynthetic process"/>
    <property type="evidence" value="ECO:0007669"/>
    <property type="project" value="UniProtKB-UniRule"/>
</dbReference>
<dbReference type="GO" id="GO:0010487">
    <property type="term" value="F:thermospermine synthase activity"/>
    <property type="evidence" value="ECO:0007669"/>
    <property type="project" value="UniProtKB-ARBA"/>
</dbReference>
<evidence type="ECO:0000256" key="2">
    <source>
        <dbReference type="ARBA" id="ARBA00022679"/>
    </source>
</evidence>
<dbReference type="EC" id="2.5.1.16" evidence="4"/>
<dbReference type="Proteomes" id="UP000233256">
    <property type="component" value="Unassembled WGS sequence"/>
</dbReference>
<dbReference type="InterPro" id="IPR029063">
    <property type="entry name" value="SAM-dependent_MTases_sf"/>
</dbReference>
<dbReference type="UniPathway" id="UPA00248">
    <property type="reaction ID" value="UER00314"/>
</dbReference>
<sequence>MKEETMDKVDDKFSVESEASGSISAEMELQVDNDAVIPVIPLFFIVFLVALCGIVYELIIGTCSSYLLGDSVYQFSLTIGLYLSAMGIGSYLSKKVENRLLNVLFAVEIAIGLAGGFSGLFLLAAYTNTDYYHPIMFLLIILIGAMAGFEIPILVRILEKQANLRETLANVLTFDYAGALIGSLAFPLLILPAMGVVKGAIVVGLINIFAAFLTVIFCRRAMDGTFKLLVAATAVGAGLLFSFARADEVTKILESRLFNHRVVFKAHTRYQKLDLTRWHNDIRLYINNHMQFCSVDEYRYHEPLVHPAMSLAGGGGRVLILGGGDGLAARELLKYPDLKEIVLVDIDPDIVKLCRENPLISKLNEGALDNPKLTVVSMDAYKYVEQNPERFDCILIDLPDPNNVSLSKLYTKTFYMLVRSRLKPHGALALQSTSLYFAPKSFWCIHETMKAAGFFVRGYHVTIPSFGDWGFQLASLNSFEPGDLRVKVPTRYLDDREMKNIFAIAEDEIYRGEKLACNTLIFPKVLQYYAMEWKKW</sequence>
<feature type="active site" description="Proton acceptor" evidence="4 5">
    <location>
        <position position="397"/>
    </location>
</feature>
<feature type="domain" description="PABS" evidence="6">
    <location>
        <begin position="241"/>
        <end position="476"/>
    </location>
</feature>
<feature type="transmembrane region" description="Helical" evidence="4">
    <location>
        <begin position="131"/>
        <end position="155"/>
    </location>
</feature>
<dbReference type="SUPFAM" id="SSF103473">
    <property type="entry name" value="MFS general substrate transporter"/>
    <property type="match status" value="1"/>
</dbReference>
<evidence type="ECO:0000256" key="5">
    <source>
        <dbReference type="PROSITE-ProRule" id="PRU00354"/>
    </source>
</evidence>
<evidence type="ECO:0000313" key="7">
    <source>
        <dbReference type="EMBL" id="PKK92289.1"/>
    </source>
</evidence>
<feature type="transmembrane region" description="Helical" evidence="4">
    <location>
        <begin position="167"/>
        <end position="190"/>
    </location>
</feature>
<feature type="binding site" evidence="4">
    <location>
        <position position="345"/>
    </location>
    <ligand>
        <name>S-methyl-5'-thioadenosine</name>
        <dbReference type="ChEBI" id="CHEBI:17509"/>
    </ligand>
</feature>
<protein>
    <recommendedName>
        <fullName evidence="4">Polyamine aminopropyltransferase</fullName>
    </recommendedName>
    <alternativeName>
        <fullName evidence="4">Putrescine aminopropyltransferase</fullName>
        <shortName evidence="4">PAPT</shortName>
    </alternativeName>
    <alternativeName>
        <fullName evidence="4">Spermidine synthase</fullName>
        <shortName evidence="4">SPDS</shortName>
        <shortName evidence="4">SPDSY</shortName>
        <ecNumber evidence="4">2.5.1.16</ecNumber>
    </alternativeName>
</protein>
<gene>
    <name evidence="4" type="primary">speE</name>
    <name evidence="7" type="ORF">CVV64_02420</name>
</gene>
<keyword evidence="4" id="KW-0745">Spermidine biosynthesis</keyword>
<feature type="transmembrane region" description="Helical" evidence="4">
    <location>
        <begin position="225"/>
        <end position="244"/>
    </location>
</feature>
<dbReference type="GO" id="GO:0004766">
    <property type="term" value="F:spermidine synthase activity"/>
    <property type="evidence" value="ECO:0007669"/>
    <property type="project" value="UniProtKB-UniRule"/>
</dbReference>
<keyword evidence="4" id="KW-0472">Membrane</keyword>
<dbReference type="Gene3D" id="3.40.50.150">
    <property type="entry name" value="Vaccinia Virus protein VP39"/>
    <property type="match status" value="1"/>
</dbReference>
<feature type="binding site" evidence="4">
    <location>
        <position position="325"/>
    </location>
    <ligand>
        <name>spermidine</name>
        <dbReference type="ChEBI" id="CHEBI:57834"/>
    </ligand>
</feature>
<comment type="caution">
    <text evidence="4">Lacks conserved residue(s) required for the propagation of feature annotation.</text>
</comment>
<feature type="transmembrane region" description="Helical" evidence="4">
    <location>
        <begin position="100"/>
        <end position="125"/>
    </location>
</feature>
<dbReference type="InterPro" id="IPR036259">
    <property type="entry name" value="MFS_trans_sf"/>
</dbReference>
<evidence type="ECO:0000256" key="3">
    <source>
        <dbReference type="ARBA" id="ARBA00023115"/>
    </source>
</evidence>
<organism evidence="7 8">
    <name type="scientific">Candidatus Wallbacteria bacterium HGW-Wallbacteria-1</name>
    <dbReference type="NCBI Taxonomy" id="2013854"/>
    <lineage>
        <taxon>Bacteria</taxon>
        <taxon>Candidatus Walliibacteriota</taxon>
    </lineage>
</organism>
<feature type="binding site" evidence="4">
    <location>
        <position position="301"/>
    </location>
    <ligand>
        <name>spermidine</name>
        <dbReference type="ChEBI" id="CHEBI:57834"/>
    </ligand>
</feature>
<dbReference type="Pfam" id="PF01564">
    <property type="entry name" value="Spermine_synth"/>
    <property type="match status" value="1"/>
</dbReference>
<reference evidence="7 8" key="1">
    <citation type="journal article" date="2017" name="ISME J.">
        <title>Potential for microbial H2 and metal transformations associated with novel bacteria and archaea in deep terrestrial subsurface sediments.</title>
        <authorList>
            <person name="Hernsdorf A.W."/>
            <person name="Amano Y."/>
            <person name="Miyakawa K."/>
            <person name="Ise K."/>
            <person name="Suzuki Y."/>
            <person name="Anantharaman K."/>
            <person name="Probst A."/>
            <person name="Burstein D."/>
            <person name="Thomas B.C."/>
            <person name="Banfield J.F."/>
        </authorList>
    </citation>
    <scope>NUCLEOTIDE SEQUENCE [LARGE SCALE GENOMIC DNA]</scope>
    <source>
        <strain evidence="7">HGW-Wallbacteria-1</strain>
    </source>
</reference>
<name>A0A2N1PVB9_9BACT</name>
<keyword evidence="4" id="KW-1133">Transmembrane helix</keyword>
<keyword evidence="4" id="KW-0812">Transmembrane</keyword>
<dbReference type="PANTHER" id="PTHR43317">
    <property type="entry name" value="THERMOSPERMINE SYNTHASE ACAULIS5"/>
    <property type="match status" value="1"/>
</dbReference>
<dbReference type="InterPro" id="IPR001045">
    <property type="entry name" value="Spermi_synthase"/>
</dbReference>
<dbReference type="InterPro" id="IPR030374">
    <property type="entry name" value="PABS"/>
</dbReference>
<comment type="caution">
    <text evidence="7">The sequence shown here is derived from an EMBL/GenBank/DDBJ whole genome shotgun (WGS) entry which is preliminary data.</text>
</comment>
<feature type="binding site" evidence="4">
    <location>
        <position position="271"/>
    </location>
    <ligand>
        <name>S-methyl-5'-thioadenosine</name>
        <dbReference type="ChEBI" id="CHEBI:17509"/>
    </ligand>
</feature>
<comment type="similarity">
    <text evidence="1 4">Belongs to the spermidine/spermine synthase family.</text>
</comment>